<dbReference type="EMBL" id="KL363185">
    <property type="protein sequence ID" value="KFD58160.1"/>
    <property type="molecule type" value="Genomic_DNA"/>
</dbReference>
<gene>
    <name evidence="1" type="ORF">M513_00923</name>
    <name evidence="2" type="ORF">M514_00923</name>
    <name evidence="3" type="ORF">M514_26291</name>
</gene>
<dbReference type="EMBL" id="KL367620">
    <property type="protein sequence ID" value="KFD61542.1"/>
    <property type="molecule type" value="Genomic_DNA"/>
</dbReference>
<dbReference type="AlphaFoldDB" id="A0A085MLR4"/>
<name>A0A085MLR4_9BILA</name>
<dbReference type="Proteomes" id="UP000030758">
    <property type="component" value="Unassembled WGS sequence"/>
</dbReference>
<dbReference type="EMBL" id="KL367620">
    <property type="protein sequence ID" value="KFD61541.1"/>
    <property type="molecule type" value="Genomic_DNA"/>
</dbReference>
<protein>
    <submittedName>
        <fullName evidence="1">Uncharacterized protein</fullName>
    </submittedName>
</protein>
<evidence type="ECO:0000313" key="1">
    <source>
        <dbReference type="EMBL" id="KFD58160.1"/>
    </source>
</evidence>
<keyword evidence="4" id="KW-1185">Reference proteome</keyword>
<evidence type="ECO:0000313" key="3">
    <source>
        <dbReference type="EMBL" id="KFD61542.1"/>
    </source>
</evidence>
<evidence type="ECO:0000313" key="2">
    <source>
        <dbReference type="EMBL" id="KFD61541.1"/>
    </source>
</evidence>
<proteinExistence type="predicted"/>
<sequence length="77" mass="8611">MLCLTVWPGEFFSTESISCPPQNPTLAKTLAPRDRLANLITEENGLAPTQRYHRAQCRTGFSLHTGTWFEDKAAANM</sequence>
<evidence type="ECO:0000313" key="4">
    <source>
        <dbReference type="Proteomes" id="UP000030764"/>
    </source>
</evidence>
<dbReference type="Proteomes" id="UP000030764">
    <property type="component" value="Unassembled WGS sequence"/>
</dbReference>
<accession>A0A085MLR4</accession>
<reference evidence="1 4" key="1">
    <citation type="journal article" date="2014" name="Nat. Genet.">
        <title>Genome and transcriptome of the porcine whipworm Trichuris suis.</title>
        <authorList>
            <person name="Jex A.R."/>
            <person name="Nejsum P."/>
            <person name="Schwarz E.M."/>
            <person name="Hu L."/>
            <person name="Young N.D."/>
            <person name="Hall R.S."/>
            <person name="Korhonen P.K."/>
            <person name="Liao S."/>
            <person name="Thamsborg S."/>
            <person name="Xia J."/>
            <person name="Xu P."/>
            <person name="Wang S."/>
            <person name="Scheerlinck J.P."/>
            <person name="Hofmann A."/>
            <person name="Sternberg P.W."/>
            <person name="Wang J."/>
            <person name="Gasser R.B."/>
        </authorList>
    </citation>
    <scope>NUCLEOTIDE SEQUENCE [LARGE SCALE GENOMIC DNA]</scope>
    <source>
        <strain evidence="2">DCEP-RM93F</strain>
        <strain evidence="1">DCEP-RM93M</strain>
    </source>
</reference>
<organism evidence="1 4">
    <name type="scientific">Trichuris suis</name>
    <name type="common">pig whipworm</name>
    <dbReference type="NCBI Taxonomy" id="68888"/>
    <lineage>
        <taxon>Eukaryota</taxon>
        <taxon>Metazoa</taxon>
        <taxon>Ecdysozoa</taxon>
        <taxon>Nematoda</taxon>
        <taxon>Enoplea</taxon>
        <taxon>Dorylaimia</taxon>
        <taxon>Trichinellida</taxon>
        <taxon>Trichuridae</taxon>
        <taxon>Trichuris</taxon>
    </lineage>
</organism>